<evidence type="ECO:0000256" key="4">
    <source>
        <dbReference type="SAM" id="Phobius"/>
    </source>
</evidence>
<dbReference type="PANTHER" id="PTHR47160:SF10">
    <property type="entry name" value="MULE TRANSPOSASE DOMAIN-CONTAINING PROTEIN"/>
    <property type="match status" value="1"/>
</dbReference>
<organism evidence="7 8">
    <name type="scientific">Rotaria socialis</name>
    <dbReference type="NCBI Taxonomy" id="392032"/>
    <lineage>
        <taxon>Eukaryota</taxon>
        <taxon>Metazoa</taxon>
        <taxon>Spiralia</taxon>
        <taxon>Gnathifera</taxon>
        <taxon>Rotifera</taxon>
        <taxon>Eurotatoria</taxon>
        <taxon>Bdelloidea</taxon>
        <taxon>Philodinida</taxon>
        <taxon>Philodinidae</taxon>
        <taxon>Rotaria</taxon>
    </lineage>
</organism>
<feature type="transmembrane region" description="Helical" evidence="4">
    <location>
        <begin position="217"/>
        <end position="241"/>
    </location>
</feature>
<keyword evidence="4" id="KW-0812">Transmembrane</keyword>
<keyword evidence="1" id="KW-0479">Metal-binding</keyword>
<dbReference type="Proteomes" id="UP000663872">
    <property type="component" value="Unassembled WGS sequence"/>
</dbReference>
<keyword evidence="3" id="KW-0862">Zinc</keyword>
<dbReference type="PANTHER" id="PTHR47160">
    <property type="entry name" value="PUTATIVE-RELATED"/>
    <property type="match status" value="1"/>
</dbReference>
<evidence type="ECO:0000259" key="6">
    <source>
        <dbReference type="Pfam" id="PF10551"/>
    </source>
</evidence>
<evidence type="ECO:0000256" key="1">
    <source>
        <dbReference type="ARBA" id="ARBA00022723"/>
    </source>
</evidence>
<dbReference type="GO" id="GO:0008270">
    <property type="term" value="F:zinc ion binding"/>
    <property type="evidence" value="ECO:0007669"/>
    <property type="project" value="UniProtKB-KW"/>
</dbReference>
<sequence length="483" mass="56287">MTSTANSLSFLVSSKGKVLLVLNDFVYRLKKQTKDKKYWICQESVRTAYVDTNIDNIFKKSSGDHNHLCEPEVVKVKQFRSKLKNRAVQETTAIAKIYEEEIIKSRLSTRTLATLPLVQELQPGLLYARRQLRPVLPSSSSFEIPDSYQVTLTKEIFLFSDTLVGRRKRMLLFGSITQLEMLFDCTTIFMDGAFSCTPPFFDQVFTIHALKFETSDIMFFCLIYTFQCFFYVGFPCVFGILSDRKRITYQELFKILKDFAISINRKFEPTRILSDFESGLISAIANEFSAAVHNGCFFHYTQAIFRRIRALGLTTLYFQNSEIRSCCRKLMALALLPIDKIESSFHSLRVKSSTMVNQELHQLFLYFNHQWLVNIPLKIWNVYGCHHRTNNNCEGFHNRLNQRIQKSHPNIWMFIKLLQTEECRFRHLLLQMNAGAQARKKVPVANMIQKRIDTLYDRYNGDEMDVDQLLDGLSLTIAKQKRQ</sequence>
<dbReference type="AlphaFoldDB" id="A0A818Z1X9"/>
<dbReference type="Pfam" id="PF04500">
    <property type="entry name" value="FLYWCH"/>
    <property type="match status" value="1"/>
</dbReference>
<accession>A0A818Z1X9</accession>
<keyword evidence="4" id="KW-1133">Transmembrane helix</keyword>
<evidence type="ECO:0000256" key="2">
    <source>
        <dbReference type="ARBA" id="ARBA00022771"/>
    </source>
</evidence>
<comment type="caution">
    <text evidence="7">The sequence shown here is derived from an EMBL/GenBank/DDBJ whole genome shotgun (WGS) entry which is preliminary data.</text>
</comment>
<dbReference type="EMBL" id="CAJNYT010005627">
    <property type="protein sequence ID" value="CAF3762142.1"/>
    <property type="molecule type" value="Genomic_DNA"/>
</dbReference>
<reference evidence="7" key="1">
    <citation type="submission" date="2021-02" db="EMBL/GenBank/DDBJ databases">
        <authorList>
            <person name="Nowell W R."/>
        </authorList>
    </citation>
    <scope>NUCLEOTIDE SEQUENCE</scope>
</reference>
<evidence type="ECO:0000313" key="8">
    <source>
        <dbReference type="Proteomes" id="UP000663872"/>
    </source>
</evidence>
<feature type="domain" description="MULE transposase" evidence="6">
    <location>
        <begin position="234"/>
        <end position="301"/>
    </location>
</feature>
<name>A0A818Z1X9_9BILA</name>
<evidence type="ECO:0008006" key="9">
    <source>
        <dbReference type="Google" id="ProtNLM"/>
    </source>
</evidence>
<dbReference type="InterPro" id="IPR018289">
    <property type="entry name" value="MULE_transposase_dom"/>
</dbReference>
<dbReference type="Gene3D" id="2.20.25.240">
    <property type="match status" value="1"/>
</dbReference>
<dbReference type="Pfam" id="PF10551">
    <property type="entry name" value="MULE"/>
    <property type="match status" value="1"/>
</dbReference>
<evidence type="ECO:0000259" key="5">
    <source>
        <dbReference type="Pfam" id="PF04500"/>
    </source>
</evidence>
<feature type="domain" description="FLYWCH-type" evidence="5">
    <location>
        <begin position="10"/>
        <end position="67"/>
    </location>
</feature>
<evidence type="ECO:0000256" key="3">
    <source>
        <dbReference type="ARBA" id="ARBA00022833"/>
    </source>
</evidence>
<proteinExistence type="predicted"/>
<gene>
    <name evidence="7" type="ORF">GRG538_LOCUS32009</name>
</gene>
<evidence type="ECO:0000313" key="7">
    <source>
        <dbReference type="EMBL" id="CAF3762142.1"/>
    </source>
</evidence>
<protein>
    <recommendedName>
        <fullName evidence="9">MULE transposase domain-containing protein</fullName>
    </recommendedName>
</protein>
<keyword evidence="2" id="KW-0863">Zinc-finger</keyword>
<dbReference type="InterPro" id="IPR007588">
    <property type="entry name" value="Znf_FLYWCH"/>
</dbReference>
<keyword evidence="4" id="KW-0472">Membrane</keyword>